<keyword evidence="4" id="KW-0597">Phosphoprotein</keyword>
<dbReference type="Pfam" id="PF02302">
    <property type="entry name" value="PTS_IIB"/>
    <property type="match status" value="1"/>
</dbReference>
<feature type="transmembrane region" description="Helical" evidence="12">
    <location>
        <begin position="157"/>
        <end position="177"/>
    </location>
</feature>
<name>A0A174KQ86_9ACTN</name>
<feature type="domain" description="PTS EIIB type-2" evidence="13">
    <location>
        <begin position="1"/>
        <end position="103"/>
    </location>
</feature>
<evidence type="ECO:0000256" key="3">
    <source>
        <dbReference type="ARBA" id="ARBA00022475"/>
    </source>
</evidence>
<dbReference type="InterPro" id="IPR013011">
    <property type="entry name" value="PTS_EIIB_2"/>
</dbReference>
<dbReference type="EMBL" id="CZAQ01000016">
    <property type="protein sequence ID" value="CUP11400.1"/>
    <property type="molecule type" value="Genomic_DNA"/>
</dbReference>
<evidence type="ECO:0000256" key="2">
    <source>
        <dbReference type="ARBA" id="ARBA00022448"/>
    </source>
</evidence>
<evidence type="ECO:0000313" key="16">
    <source>
        <dbReference type="Proteomes" id="UP000095454"/>
    </source>
</evidence>
<dbReference type="Proteomes" id="UP000095454">
    <property type="component" value="Unassembled WGS sequence"/>
</dbReference>
<reference evidence="15 16" key="1">
    <citation type="submission" date="2015-09" db="EMBL/GenBank/DDBJ databases">
        <authorList>
            <consortium name="Pathogen Informatics"/>
        </authorList>
    </citation>
    <scope>NUCLEOTIDE SEQUENCE [LARGE SCALE GENOMIC DNA]</scope>
    <source>
        <strain evidence="15 16">2789STDY5834902</strain>
    </source>
</reference>
<keyword evidence="6" id="KW-0808">Transferase</keyword>
<dbReference type="SUPFAM" id="SSF52794">
    <property type="entry name" value="PTS system IIB component-like"/>
    <property type="match status" value="1"/>
</dbReference>
<evidence type="ECO:0000256" key="6">
    <source>
        <dbReference type="ARBA" id="ARBA00022679"/>
    </source>
</evidence>
<dbReference type="GO" id="GO:0005886">
    <property type="term" value="C:plasma membrane"/>
    <property type="evidence" value="ECO:0007669"/>
    <property type="project" value="UniProtKB-SubCell"/>
</dbReference>
<dbReference type="InterPro" id="IPR006327">
    <property type="entry name" value="PTS_IIC_fruc"/>
</dbReference>
<evidence type="ECO:0000259" key="13">
    <source>
        <dbReference type="PROSITE" id="PS51099"/>
    </source>
</evidence>
<gene>
    <name evidence="15" type="primary">manP_2</name>
    <name evidence="15" type="ORF">ERS852514_01122</name>
</gene>
<keyword evidence="11 12" id="KW-0472">Membrane</keyword>
<feature type="transmembrane region" description="Helical" evidence="12">
    <location>
        <begin position="364"/>
        <end position="384"/>
    </location>
</feature>
<feature type="transmembrane region" description="Helical" evidence="12">
    <location>
        <begin position="279"/>
        <end position="302"/>
    </location>
</feature>
<organism evidence="15 16">
    <name type="scientific">Collinsella aerofaciens</name>
    <dbReference type="NCBI Taxonomy" id="74426"/>
    <lineage>
        <taxon>Bacteria</taxon>
        <taxon>Bacillati</taxon>
        <taxon>Actinomycetota</taxon>
        <taxon>Coriobacteriia</taxon>
        <taxon>Coriobacteriales</taxon>
        <taxon>Coriobacteriaceae</taxon>
        <taxon>Collinsella</taxon>
    </lineage>
</organism>
<dbReference type="InterPro" id="IPR003501">
    <property type="entry name" value="PTS_EIIB_2/3"/>
</dbReference>
<proteinExistence type="predicted"/>
<keyword evidence="10 12" id="KW-1133">Transmembrane helix</keyword>
<keyword evidence="3" id="KW-1003">Cell membrane</keyword>
<evidence type="ECO:0000256" key="1">
    <source>
        <dbReference type="ARBA" id="ARBA00004429"/>
    </source>
</evidence>
<feature type="transmembrane region" description="Helical" evidence="12">
    <location>
        <begin position="460"/>
        <end position="481"/>
    </location>
</feature>
<sequence>MKIVGVAACTVGIAHTYMAQKAIQDECAARGIECKVEAQGGLGIENELTQEDVDSADLVLESVDVGVENEDRFEQKMAEGKFLKVGTSDVIADPVKIIDQAVEIIKATGGAVDAPKAEAKAEKKAVSAAPQAPTPASKQSIFADPGKTLLNAFNTGVSYFIPIVVIGGVFLAFSLASGTAGANGMEVTNPLMVSLNTIGMAGISMMIPVLAAYISYSMAGKPALAPGFVLGYLVNNAVVTPNGNSVSTGFLGAMIMAVICGYFVRWMKTWKVNNTIQTIMPILIIPILTSLVLGMAYIYILATPLGFVMDWLTGVLGSLQGGSAVVLGLVIGVMTAFDMGGPINKTASTFTMAIMASGIYGPNGMFRVAVAVPPIACGLAALIAKNKFDDADRQMGISALFMGCIGITEGAIPFAVKDLGHTLPGICIGSAVGAALAAFQGIDCYVPHGGFIVALATNNVALFCLDIVIGSVVAAAILIAMKPTLDKQAK</sequence>
<dbReference type="PROSITE" id="PS51104">
    <property type="entry name" value="PTS_EIIC_TYPE_2"/>
    <property type="match status" value="1"/>
</dbReference>
<feature type="transmembrane region" description="Helical" evidence="12">
    <location>
        <begin position="423"/>
        <end position="440"/>
    </location>
</feature>
<dbReference type="AlphaFoldDB" id="A0A174KQ86"/>
<dbReference type="GO" id="GO:0090563">
    <property type="term" value="F:protein-phosphocysteine-sugar phosphotransferase activity"/>
    <property type="evidence" value="ECO:0007669"/>
    <property type="project" value="TreeGrafter"/>
</dbReference>
<feature type="transmembrane region" description="Helical" evidence="12">
    <location>
        <begin position="197"/>
        <end position="216"/>
    </location>
</feature>
<evidence type="ECO:0000259" key="14">
    <source>
        <dbReference type="PROSITE" id="PS51104"/>
    </source>
</evidence>
<dbReference type="InterPro" id="IPR036095">
    <property type="entry name" value="PTS_EIIB-like_sf"/>
</dbReference>
<dbReference type="GO" id="GO:0005351">
    <property type="term" value="F:carbohydrate:proton symporter activity"/>
    <property type="evidence" value="ECO:0007669"/>
    <property type="project" value="InterPro"/>
</dbReference>
<dbReference type="InterPro" id="IPR003353">
    <property type="entry name" value="PTS_IIB_fruc"/>
</dbReference>
<dbReference type="RefSeq" id="WP_070097143.1">
    <property type="nucleotide sequence ID" value="NZ_CABIXX010000016.1"/>
</dbReference>
<dbReference type="Pfam" id="PF02378">
    <property type="entry name" value="PTS_EIIC"/>
    <property type="match status" value="1"/>
</dbReference>
<evidence type="ECO:0000256" key="10">
    <source>
        <dbReference type="ARBA" id="ARBA00022989"/>
    </source>
</evidence>
<keyword evidence="8 12" id="KW-0812">Transmembrane</keyword>
<dbReference type="InterPro" id="IPR003352">
    <property type="entry name" value="PTS_EIIC"/>
</dbReference>
<evidence type="ECO:0000256" key="12">
    <source>
        <dbReference type="SAM" id="Phobius"/>
    </source>
</evidence>
<dbReference type="InterPro" id="IPR013014">
    <property type="entry name" value="PTS_EIIC_2"/>
</dbReference>
<comment type="subcellular location">
    <subcellularLocation>
        <location evidence="1">Cell inner membrane</location>
        <topology evidence="1">Multi-pass membrane protein</topology>
    </subcellularLocation>
</comment>
<dbReference type="GO" id="GO:0022877">
    <property type="term" value="F:protein-N(PI)-phosphohistidine-fructose phosphotransferase system transporter activity"/>
    <property type="evidence" value="ECO:0007669"/>
    <property type="project" value="InterPro"/>
</dbReference>
<feature type="transmembrane region" description="Helical" evidence="12">
    <location>
        <begin position="396"/>
        <end position="416"/>
    </location>
</feature>
<dbReference type="NCBIfam" id="TIGR01427">
    <property type="entry name" value="PTS_IIC_fructo"/>
    <property type="match status" value="1"/>
</dbReference>
<dbReference type="PANTHER" id="PTHR30505">
    <property type="entry name" value="FRUCTOSE-LIKE PERMEASE"/>
    <property type="match status" value="1"/>
</dbReference>
<evidence type="ECO:0000256" key="7">
    <source>
        <dbReference type="ARBA" id="ARBA00022683"/>
    </source>
</evidence>
<evidence type="ECO:0000256" key="8">
    <source>
        <dbReference type="ARBA" id="ARBA00022692"/>
    </source>
</evidence>
<dbReference type="InterPro" id="IPR050864">
    <property type="entry name" value="Bacterial_PTS_Sugar_Transport"/>
</dbReference>
<accession>A0A174KQ86</accession>
<dbReference type="PANTHER" id="PTHR30505:SF0">
    <property type="entry name" value="FRUCTOSE-LIKE PTS SYSTEM EIIBC COMPONENT-RELATED"/>
    <property type="match status" value="1"/>
</dbReference>
<keyword evidence="5" id="KW-0762">Sugar transport</keyword>
<dbReference type="Gene3D" id="3.40.50.2300">
    <property type="match status" value="1"/>
</dbReference>
<dbReference type="PROSITE" id="PS51099">
    <property type="entry name" value="PTS_EIIB_TYPE_2"/>
    <property type="match status" value="1"/>
</dbReference>
<evidence type="ECO:0000256" key="5">
    <source>
        <dbReference type="ARBA" id="ARBA00022597"/>
    </source>
</evidence>
<dbReference type="CDD" id="cd05569">
    <property type="entry name" value="PTS_IIB_fructose"/>
    <property type="match status" value="1"/>
</dbReference>
<protein>
    <submittedName>
        <fullName evidence="15">EIIBCA-Man</fullName>
    </submittedName>
</protein>
<feature type="transmembrane region" description="Helical" evidence="12">
    <location>
        <begin position="223"/>
        <end position="240"/>
    </location>
</feature>
<evidence type="ECO:0000313" key="15">
    <source>
        <dbReference type="EMBL" id="CUP11400.1"/>
    </source>
</evidence>
<dbReference type="GO" id="GO:0009401">
    <property type="term" value="P:phosphoenolpyruvate-dependent sugar phosphotransferase system"/>
    <property type="evidence" value="ECO:0007669"/>
    <property type="project" value="UniProtKB-KW"/>
</dbReference>
<keyword evidence="2" id="KW-0813">Transport</keyword>
<dbReference type="GO" id="GO:0016301">
    <property type="term" value="F:kinase activity"/>
    <property type="evidence" value="ECO:0007669"/>
    <property type="project" value="UniProtKB-KW"/>
</dbReference>
<evidence type="ECO:0000256" key="11">
    <source>
        <dbReference type="ARBA" id="ARBA00023136"/>
    </source>
</evidence>
<feature type="transmembrane region" description="Helical" evidence="12">
    <location>
        <begin position="322"/>
        <end position="343"/>
    </location>
</feature>
<feature type="transmembrane region" description="Helical" evidence="12">
    <location>
        <begin position="246"/>
        <end position="267"/>
    </location>
</feature>
<feature type="domain" description="PTS EIIC type-2" evidence="14">
    <location>
        <begin position="149"/>
        <end position="490"/>
    </location>
</feature>
<keyword evidence="7" id="KW-0598">Phosphotransferase system</keyword>
<evidence type="ECO:0000256" key="9">
    <source>
        <dbReference type="ARBA" id="ARBA00022777"/>
    </source>
</evidence>
<evidence type="ECO:0000256" key="4">
    <source>
        <dbReference type="ARBA" id="ARBA00022553"/>
    </source>
</evidence>
<keyword evidence="9" id="KW-0418">Kinase</keyword>